<keyword evidence="1" id="KW-0812">Transmembrane</keyword>
<proteinExistence type="predicted"/>
<dbReference type="PANTHER" id="PTHR22946">
    <property type="entry name" value="DIENELACTONE HYDROLASE DOMAIN-CONTAINING PROTEIN-RELATED"/>
    <property type="match status" value="1"/>
</dbReference>
<dbReference type="Gene3D" id="3.40.50.1820">
    <property type="entry name" value="alpha/beta hydrolase"/>
    <property type="match status" value="1"/>
</dbReference>
<dbReference type="AlphaFoldDB" id="A0A0F6YMQ3"/>
<dbReference type="InterPro" id="IPR029058">
    <property type="entry name" value="AB_hydrolase_fold"/>
</dbReference>
<dbReference type="SUPFAM" id="SSF53474">
    <property type="entry name" value="alpha/beta-Hydrolases"/>
    <property type="match status" value="1"/>
</dbReference>
<evidence type="ECO:0000256" key="1">
    <source>
        <dbReference type="SAM" id="Phobius"/>
    </source>
</evidence>
<keyword evidence="4" id="KW-1185">Reference proteome</keyword>
<dbReference type="Pfam" id="PF00326">
    <property type="entry name" value="Peptidase_S9"/>
    <property type="match status" value="1"/>
</dbReference>
<dbReference type="EMBL" id="CP011125">
    <property type="protein sequence ID" value="AKF10966.1"/>
    <property type="molecule type" value="Genomic_DNA"/>
</dbReference>
<dbReference type="InterPro" id="IPR001375">
    <property type="entry name" value="Peptidase_S9_cat"/>
</dbReference>
<reference evidence="3 4" key="1">
    <citation type="submission" date="2015-03" db="EMBL/GenBank/DDBJ databases">
        <title>Genome assembly of Sandaracinus amylolyticus DSM 53668.</title>
        <authorList>
            <person name="Sharma G."/>
            <person name="Subramanian S."/>
        </authorList>
    </citation>
    <scope>NUCLEOTIDE SEQUENCE [LARGE SCALE GENOMIC DNA]</scope>
    <source>
        <strain evidence="3 4">DSM 53668</strain>
    </source>
</reference>
<name>A0A0F6YMQ3_9BACT</name>
<keyword evidence="1" id="KW-0472">Membrane</keyword>
<feature type="transmembrane region" description="Helical" evidence="1">
    <location>
        <begin position="66"/>
        <end position="88"/>
    </location>
</feature>
<dbReference type="OrthoDB" id="9771666at2"/>
<gene>
    <name evidence="3" type="ORF">DB32_008115</name>
</gene>
<evidence type="ECO:0000313" key="3">
    <source>
        <dbReference type="EMBL" id="AKF10966.1"/>
    </source>
</evidence>
<feature type="transmembrane region" description="Helical" evidence="1">
    <location>
        <begin position="15"/>
        <end position="33"/>
    </location>
</feature>
<accession>A0A0F6YMQ3</accession>
<dbReference type="RefSeq" id="WP_053237880.1">
    <property type="nucleotide sequence ID" value="NZ_CP011125.1"/>
</dbReference>
<protein>
    <submittedName>
        <fullName evidence="3">Dipeptidyl aminopeptidases/acylaminoacyl-peptidases-like protein</fullName>
    </submittedName>
</protein>
<keyword evidence="3" id="KW-0031">Aminopeptidase</keyword>
<keyword evidence="3" id="KW-0378">Hydrolase</keyword>
<organism evidence="3 4">
    <name type="scientific">Sandaracinus amylolyticus</name>
    <dbReference type="NCBI Taxonomy" id="927083"/>
    <lineage>
        <taxon>Bacteria</taxon>
        <taxon>Pseudomonadati</taxon>
        <taxon>Myxococcota</taxon>
        <taxon>Polyangia</taxon>
        <taxon>Polyangiales</taxon>
        <taxon>Sandaracinaceae</taxon>
        <taxon>Sandaracinus</taxon>
    </lineage>
</organism>
<feature type="transmembrane region" description="Helical" evidence="1">
    <location>
        <begin position="39"/>
        <end position="59"/>
    </location>
</feature>
<dbReference type="Proteomes" id="UP000034883">
    <property type="component" value="Chromosome"/>
</dbReference>
<evidence type="ECO:0000259" key="2">
    <source>
        <dbReference type="Pfam" id="PF00326"/>
    </source>
</evidence>
<dbReference type="InterPro" id="IPR050261">
    <property type="entry name" value="FrsA_esterase"/>
</dbReference>
<evidence type="ECO:0000313" key="4">
    <source>
        <dbReference type="Proteomes" id="UP000034883"/>
    </source>
</evidence>
<feature type="domain" description="Peptidase S9 prolyl oligopeptidase catalytic" evidence="2">
    <location>
        <begin position="370"/>
        <end position="501"/>
    </location>
</feature>
<keyword evidence="3" id="KW-0645">Protease</keyword>
<dbReference type="KEGG" id="samy:DB32_008115"/>
<dbReference type="GO" id="GO:0004177">
    <property type="term" value="F:aminopeptidase activity"/>
    <property type="evidence" value="ECO:0007669"/>
    <property type="project" value="UniProtKB-KW"/>
</dbReference>
<dbReference type="STRING" id="927083.DB32_008115"/>
<keyword evidence="1" id="KW-1133">Transmembrane helix</keyword>
<sequence>MNDLDHPSREPRRPLAPVVVGAIVLGGAGALAASSFGALPAIVTALGAALVGGLGALAIASGRRALGIASIVLGLGALACCGTSGLAYRGVQSLVPDAVALEPVAAGDRRWLRHPTLGFLVGDPGEGWQDASGSPVAAGLGIAMSAVGASEGTWMWTQPEFGANVLVAAVRPHAPPTPENARAFLEGAVTGGLRRETVELAPSRVRWDDERREIWARAHGMRASGPLGVSARYLAWIDASAQWHALIVLVTSHPDDDWTSFLLDVHTPGERWRGPGVAPPGFEVARETLLAARAAHTTELVREVASDVVPPAPGADWPFELVRYESRVGPLAAYLSRGAAQLARGEERRPAVLWLHGGFSIDEGPESVAFALAEAGIVVMAPTLRGEDGNPGRLELFLGEVDDARAALDHLRALPTVDPERVVVMGHSVGGTLALMLAETHAPARAFVSFGPMADTVDLNALFPDEQGAIYDARRVEESWVRSPLAFLADLEAPTFVVEGELGNAAQARALAAAAPAGSPLRVIVAEGDHFDLVAPVVALLTPRLRGDAPIALTQSEVDAIAAQR</sequence>